<dbReference type="AlphaFoldDB" id="A0A917RCJ1"/>
<dbReference type="Pfam" id="PF14568">
    <property type="entry name" value="SUKH_6"/>
    <property type="match status" value="1"/>
</dbReference>
<sequence>MNAPIERLTQLVPPASTPSRKDWSLVEEEIGTPLPHDYKGLIDTYGGGLFDNCLWLLELGCENKHYDLLIEAKERAEAFELLWGHGEEKPNELEEEGSRVIPWATTENGEFVFWLTRPGQGPNTWTVMVNEGRGPEWERHQMTCTSFLVAVLEGDVRSEILWELPVSEHEFRPSGDFV</sequence>
<dbReference type="Gene3D" id="3.40.1580.10">
    <property type="entry name" value="SMI1/KNR4-like"/>
    <property type="match status" value="1"/>
</dbReference>
<reference evidence="1" key="2">
    <citation type="submission" date="2020-09" db="EMBL/GenBank/DDBJ databases">
        <authorList>
            <person name="Sun Q."/>
            <person name="Ohkuma M."/>
        </authorList>
    </citation>
    <scope>NUCLEOTIDE SEQUENCE</scope>
    <source>
        <strain evidence="1">JCM 3035</strain>
    </source>
</reference>
<protein>
    <recommendedName>
        <fullName evidence="3">Knr4/Smi1-like domain-containing protein</fullName>
    </recommendedName>
</protein>
<organism evidence="1 2">
    <name type="scientific">Streptomyces flaveus</name>
    <dbReference type="NCBI Taxonomy" id="66370"/>
    <lineage>
        <taxon>Bacteria</taxon>
        <taxon>Bacillati</taxon>
        <taxon>Actinomycetota</taxon>
        <taxon>Actinomycetes</taxon>
        <taxon>Kitasatosporales</taxon>
        <taxon>Streptomycetaceae</taxon>
        <taxon>Streptomyces</taxon>
        <taxon>Streptomyces aurantiacus group</taxon>
    </lineage>
</organism>
<dbReference type="EMBL" id="BMPQ01000026">
    <property type="protein sequence ID" value="GGL00967.1"/>
    <property type="molecule type" value="Genomic_DNA"/>
</dbReference>
<dbReference type="Proteomes" id="UP000637788">
    <property type="component" value="Unassembled WGS sequence"/>
</dbReference>
<dbReference type="SUPFAM" id="SSF160631">
    <property type="entry name" value="SMI1/KNR4-like"/>
    <property type="match status" value="1"/>
</dbReference>
<dbReference type="InterPro" id="IPR037883">
    <property type="entry name" value="Knr4/Smi1-like_sf"/>
</dbReference>
<proteinExistence type="predicted"/>
<comment type="caution">
    <text evidence="1">The sequence shown here is derived from an EMBL/GenBank/DDBJ whole genome shotgun (WGS) entry which is preliminary data.</text>
</comment>
<dbReference type="RefSeq" id="WP_189325942.1">
    <property type="nucleotide sequence ID" value="NZ_BMPQ01000026.1"/>
</dbReference>
<evidence type="ECO:0000313" key="2">
    <source>
        <dbReference type="Proteomes" id="UP000637788"/>
    </source>
</evidence>
<name>A0A917RCJ1_9ACTN</name>
<evidence type="ECO:0000313" key="1">
    <source>
        <dbReference type="EMBL" id="GGL00967.1"/>
    </source>
</evidence>
<keyword evidence="2" id="KW-1185">Reference proteome</keyword>
<reference evidence="1" key="1">
    <citation type="journal article" date="2014" name="Int. J. Syst. Evol. Microbiol.">
        <title>Complete genome sequence of Corynebacterium casei LMG S-19264T (=DSM 44701T), isolated from a smear-ripened cheese.</title>
        <authorList>
            <consortium name="US DOE Joint Genome Institute (JGI-PGF)"/>
            <person name="Walter F."/>
            <person name="Albersmeier A."/>
            <person name="Kalinowski J."/>
            <person name="Ruckert C."/>
        </authorList>
    </citation>
    <scope>NUCLEOTIDE SEQUENCE</scope>
    <source>
        <strain evidence="1">JCM 3035</strain>
    </source>
</reference>
<evidence type="ECO:0008006" key="3">
    <source>
        <dbReference type="Google" id="ProtNLM"/>
    </source>
</evidence>
<accession>A0A917RCJ1</accession>
<gene>
    <name evidence="1" type="ORF">GCM10010094_72090</name>
</gene>